<dbReference type="GO" id="GO:0004616">
    <property type="term" value="F:phosphogluconate dehydrogenase (decarboxylating) activity"/>
    <property type="evidence" value="ECO:0007669"/>
    <property type="project" value="InterPro"/>
</dbReference>
<keyword evidence="3" id="KW-0311">Gluconate utilization</keyword>
<dbReference type="SUPFAM" id="SSF51735">
    <property type="entry name" value="NAD(P)-binding Rossmann-fold domains"/>
    <property type="match status" value="1"/>
</dbReference>
<dbReference type="Proteomes" id="UP000597444">
    <property type="component" value="Unassembled WGS sequence"/>
</dbReference>
<dbReference type="InterPro" id="IPR008927">
    <property type="entry name" value="6-PGluconate_DH-like_C_sf"/>
</dbReference>
<dbReference type="Pfam" id="PF03446">
    <property type="entry name" value="NAD_binding_2"/>
    <property type="match status" value="1"/>
</dbReference>
<dbReference type="InterPro" id="IPR006184">
    <property type="entry name" value="6PGdom_BS"/>
</dbReference>
<protein>
    <submittedName>
        <fullName evidence="5">6-phosphogluconate dehydrogenase</fullName>
    </submittedName>
</protein>
<evidence type="ECO:0000313" key="6">
    <source>
        <dbReference type="Proteomes" id="UP000597444"/>
    </source>
</evidence>
<keyword evidence="2" id="KW-0560">Oxidoreductase</keyword>
<dbReference type="InterPro" id="IPR036291">
    <property type="entry name" value="NAD(P)-bd_dom_sf"/>
</dbReference>
<dbReference type="GO" id="GO:0019521">
    <property type="term" value="P:D-gluconate metabolic process"/>
    <property type="evidence" value="ECO:0007669"/>
    <property type="project" value="UniProtKB-KW"/>
</dbReference>
<evidence type="ECO:0000256" key="3">
    <source>
        <dbReference type="ARBA" id="ARBA00023064"/>
    </source>
</evidence>
<dbReference type="PANTHER" id="PTHR11811">
    <property type="entry name" value="6-PHOSPHOGLUCONATE DEHYDROGENASE"/>
    <property type="match status" value="1"/>
</dbReference>
<evidence type="ECO:0000256" key="1">
    <source>
        <dbReference type="ARBA" id="ARBA00008419"/>
    </source>
</evidence>
<gene>
    <name evidence="5" type="ORF">KSF_056080</name>
</gene>
<dbReference type="InterPro" id="IPR002204">
    <property type="entry name" value="3-OH-isobutyrate_DH-rel_CS"/>
</dbReference>
<comment type="caution">
    <text evidence="5">The sequence shown here is derived from an EMBL/GenBank/DDBJ whole genome shotgun (WGS) entry which is preliminary data.</text>
</comment>
<dbReference type="InterPro" id="IPR013328">
    <property type="entry name" value="6PGD_dom2"/>
</dbReference>
<dbReference type="NCBIfam" id="TIGR00872">
    <property type="entry name" value="gnd_rel"/>
    <property type="match status" value="1"/>
</dbReference>
<dbReference type="PROSITE" id="PS00461">
    <property type="entry name" value="6PGD"/>
    <property type="match status" value="1"/>
</dbReference>
<dbReference type="InterPro" id="IPR006114">
    <property type="entry name" value="6PGDH_C"/>
</dbReference>
<keyword evidence="6" id="KW-1185">Reference proteome</keyword>
<sequence>MEIGFIGLGRMGANMVRRLLRDGHTVVAWNRTAAKTDEIVSEGAQGAYSIPELVEKLQTPRIVWIMVPSGQATDDMINEVTPLLSKGDIIIDGGNSNYHDSIRRSQELTAKGFQFMDAGTSGGIWGLKVGYCMMVGGEKATFEHVEPIIKSLAPPDGYLHCGPAGAGHFVKMVHNGIEYGMLQAYGEGFEILKAAKQYDLDLHAISHLWNQGSVVRSWLLELAELAFEHDADLSSIRGYVEDSGEGRWTVQQAIDTDVPAPVITLSLLERFRSRQDESFTAKVIAALRKEFGGHAVKSAE</sequence>
<dbReference type="NCBIfam" id="NF007161">
    <property type="entry name" value="PRK09599.1"/>
    <property type="match status" value="1"/>
</dbReference>
<dbReference type="InterPro" id="IPR004849">
    <property type="entry name" value="6DGDH_YqeC"/>
</dbReference>
<evidence type="ECO:0000313" key="5">
    <source>
        <dbReference type="EMBL" id="GHO95560.1"/>
    </source>
</evidence>
<dbReference type="EMBL" id="BNJK01000001">
    <property type="protein sequence ID" value="GHO95560.1"/>
    <property type="molecule type" value="Genomic_DNA"/>
</dbReference>
<dbReference type="GO" id="GO:0050661">
    <property type="term" value="F:NADP binding"/>
    <property type="evidence" value="ECO:0007669"/>
    <property type="project" value="InterPro"/>
</dbReference>
<reference evidence="5" key="1">
    <citation type="submission" date="2020-10" db="EMBL/GenBank/DDBJ databases">
        <title>Taxonomic study of unclassified bacteria belonging to the class Ktedonobacteria.</title>
        <authorList>
            <person name="Yabe S."/>
            <person name="Wang C.M."/>
            <person name="Zheng Y."/>
            <person name="Sakai Y."/>
            <person name="Cavaletti L."/>
            <person name="Monciardini P."/>
            <person name="Donadio S."/>
        </authorList>
    </citation>
    <scope>NUCLEOTIDE SEQUENCE</scope>
    <source>
        <strain evidence="5">ID150040</strain>
    </source>
</reference>
<proteinExistence type="inferred from homology"/>
<comment type="similarity">
    <text evidence="1">Belongs to the 6-phosphogluconate dehydrogenase family.</text>
</comment>
<evidence type="ECO:0000256" key="2">
    <source>
        <dbReference type="ARBA" id="ARBA00023002"/>
    </source>
</evidence>
<dbReference type="GO" id="GO:0006098">
    <property type="term" value="P:pentose-phosphate shunt"/>
    <property type="evidence" value="ECO:0007669"/>
    <property type="project" value="InterPro"/>
</dbReference>
<dbReference type="Gene3D" id="3.40.50.720">
    <property type="entry name" value="NAD(P)-binding Rossmann-like Domain"/>
    <property type="match status" value="1"/>
</dbReference>
<dbReference type="Pfam" id="PF00393">
    <property type="entry name" value="6PGD"/>
    <property type="match status" value="1"/>
</dbReference>
<dbReference type="AlphaFoldDB" id="A0A8J3N4P6"/>
<dbReference type="PROSITE" id="PS00895">
    <property type="entry name" value="3_HYDROXYISOBUT_DH"/>
    <property type="match status" value="1"/>
</dbReference>
<dbReference type="SUPFAM" id="SSF48179">
    <property type="entry name" value="6-phosphogluconate dehydrogenase C-terminal domain-like"/>
    <property type="match status" value="1"/>
</dbReference>
<dbReference type="PRINTS" id="PR00076">
    <property type="entry name" value="6PGDHDRGNASE"/>
</dbReference>
<dbReference type="SMART" id="SM01350">
    <property type="entry name" value="6PGD"/>
    <property type="match status" value="1"/>
</dbReference>
<evidence type="ECO:0000259" key="4">
    <source>
        <dbReference type="SMART" id="SM01350"/>
    </source>
</evidence>
<organism evidence="5 6">
    <name type="scientific">Reticulibacter mediterranei</name>
    <dbReference type="NCBI Taxonomy" id="2778369"/>
    <lineage>
        <taxon>Bacteria</taxon>
        <taxon>Bacillati</taxon>
        <taxon>Chloroflexota</taxon>
        <taxon>Ktedonobacteria</taxon>
        <taxon>Ktedonobacterales</taxon>
        <taxon>Reticulibacteraceae</taxon>
        <taxon>Reticulibacter</taxon>
    </lineage>
</organism>
<accession>A0A8J3N4P6</accession>
<dbReference type="InterPro" id="IPR006115">
    <property type="entry name" value="6PGDH_NADP-bd"/>
</dbReference>
<dbReference type="InterPro" id="IPR006183">
    <property type="entry name" value="Pgluconate_DH"/>
</dbReference>
<dbReference type="GO" id="GO:0016054">
    <property type="term" value="P:organic acid catabolic process"/>
    <property type="evidence" value="ECO:0007669"/>
    <property type="project" value="UniProtKB-ARBA"/>
</dbReference>
<feature type="domain" description="6-phosphogluconate dehydrogenase C-terminal" evidence="4">
    <location>
        <begin position="167"/>
        <end position="295"/>
    </location>
</feature>
<dbReference type="Gene3D" id="1.10.1040.10">
    <property type="entry name" value="N-(1-d-carboxylethyl)-l-norvaline Dehydrogenase, domain 2"/>
    <property type="match status" value="1"/>
</dbReference>
<name>A0A8J3N4P6_9CHLR</name>